<dbReference type="AlphaFoldDB" id="A0A1G7F161"/>
<sequence>MPTYGYRRVHALLRQQAELEGWPLPNHKRVWRVMKAHNLLLTRHVGGVERRHDGRVAVEARNTRWCSDGFEIACDNGERVRVAFTLDCCDREAITYVGTTGGITSEHVRDMMVEAVERRFGLVNRLPSAIEWLSDNGSCYVARETQRFASSLGMLPRTTPLQSPQSNGMAEAFVRTFKRDYARVRPCPDA</sequence>
<gene>
    <name evidence="2" type="ORF">SAMN04487779_11161</name>
</gene>
<dbReference type="Pfam" id="PF00665">
    <property type="entry name" value="rve"/>
    <property type="match status" value="1"/>
</dbReference>
<dbReference type="InterPro" id="IPR001584">
    <property type="entry name" value="Integrase_cat-core"/>
</dbReference>
<dbReference type="InterPro" id="IPR012337">
    <property type="entry name" value="RNaseH-like_sf"/>
</dbReference>
<organism evidence="2 3">
    <name type="scientific">Belnapia rosea</name>
    <dbReference type="NCBI Taxonomy" id="938405"/>
    <lineage>
        <taxon>Bacteria</taxon>
        <taxon>Pseudomonadati</taxon>
        <taxon>Pseudomonadota</taxon>
        <taxon>Alphaproteobacteria</taxon>
        <taxon>Acetobacterales</taxon>
        <taxon>Roseomonadaceae</taxon>
        <taxon>Belnapia</taxon>
    </lineage>
</organism>
<proteinExistence type="predicted"/>
<dbReference type="GO" id="GO:0015074">
    <property type="term" value="P:DNA integration"/>
    <property type="evidence" value="ECO:0007669"/>
    <property type="project" value="InterPro"/>
</dbReference>
<dbReference type="Pfam" id="PF13276">
    <property type="entry name" value="HTH_21"/>
    <property type="match status" value="1"/>
</dbReference>
<evidence type="ECO:0000313" key="2">
    <source>
        <dbReference type="EMBL" id="SDE69641.1"/>
    </source>
</evidence>
<accession>A0A1G7F161</accession>
<dbReference type="GO" id="GO:0003676">
    <property type="term" value="F:nucleic acid binding"/>
    <property type="evidence" value="ECO:0007669"/>
    <property type="project" value="InterPro"/>
</dbReference>
<name>A0A1G7F161_9PROT</name>
<keyword evidence="3" id="KW-1185">Reference proteome</keyword>
<evidence type="ECO:0000313" key="3">
    <source>
        <dbReference type="Proteomes" id="UP000198925"/>
    </source>
</evidence>
<dbReference type="InterPro" id="IPR025948">
    <property type="entry name" value="HTH-like_dom"/>
</dbReference>
<reference evidence="2 3" key="1">
    <citation type="submission" date="2016-10" db="EMBL/GenBank/DDBJ databases">
        <authorList>
            <person name="de Groot N.N."/>
        </authorList>
    </citation>
    <scope>NUCLEOTIDE SEQUENCE [LARGE SCALE GENOMIC DNA]</scope>
    <source>
        <strain evidence="2 3">CPCC 100156</strain>
    </source>
</reference>
<feature type="non-terminal residue" evidence="2">
    <location>
        <position position="190"/>
    </location>
</feature>
<dbReference type="Gene3D" id="3.30.420.10">
    <property type="entry name" value="Ribonuclease H-like superfamily/Ribonuclease H"/>
    <property type="match status" value="1"/>
</dbReference>
<dbReference type="PANTHER" id="PTHR47515">
    <property type="entry name" value="LOW CALCIUM RESPONSE LOCUS PROTEIN T"/>
    <property type="match status" value="1"/>
</dbReference>
<dbReference type="EMBL" id="FMZX01000116">
    <property type="protein sequence ID" value="SDE69641.1"/>
    <property type="molecule type" value="Genomic_DNA"/>
</dbReference>
<dbReference type="PANTHER" id="PTHR47515:SF2">
    <property type="entry name" value="INTEGRASE CORE DOMAIN PROTEIN"/>
    <property type="match status" value="1"/>
</dbReference>
<dbReference type="PROSITE" id="PS50994">
    <property type="entry name" value="INTEGRASE"/>
    <property type="match status" value="1"/>
</dbReference>
<evidence type="ECO:0000259" key="1">
    <source>
        <dbReference type="PROSITE" id="PS50994"/>
    </source>
</evidence>
<feature type="domain" description="Integrase catalytic" evidence="1">
    <location>
        <begin position="55"/>
        <end position="190"/>
    </location>
</feature>
<dbReference type="STRING" id="938405.SAMN02927895_05801"/>
<protein>
    <submittedName>
        <fullName evidence="2">Transposase InsO and inactivated derivatives</fullName>
    </submittedName>
</protein>
<dbReference type="InterPro" id="IPR036397">
    <property type="entry name" value="RNaseH_sf"/>
</dbReference>
<dbReference type="Proteomes" id="UP000198925">
    <property type="component" value="Unassembled WGS sequence"/>
</dbReference>
<dbReference type="SUPFAM" id="SSF53098">
    <property type="entry name" value="Ribonuclease H-like"/>
    <property type="match status" value="1"/>
</dbReference>